<evidence type="ECO:0000259" key="4">
    <source>
        <dbReference type="Pfam" id="PF03407"/>
    </source>
</evidence>
<proteinExistence type="inferred from homology"/>
<dbReference type="AlphaFoldDB" id="A0A2K3DUG5"/>
<dbReference type="OMA" id="MARPHID"/>
<dbReference type="ExpressionAtlas" id="A0A2K3DUG5">
    <property type="expression patterns" value="baseline and differential"/>
</dbReference>
<dbReference type="GO" id="GO:0005794">
    <property type="term" value="C:Golgi apparatus"/>
    <property type="evidence" value="ECO:0000318"/>
    <property type="project" value="GO_Central"/>
</dbReference>
<dbReference type="RefSeq" id="XP_001692305.2">
    <property type="nucleotide sequence ID" value="XM_001692253.2"/>
</dbReference>
<keyword evidence="2" id="KW-0961">Cell wall biogenesis/degradation</keyword>
<dbReference type="Proteomes" id="UP000006906">
    <property type="component" value="Chromosome 4"/>
</dbReference>
<accession>A0A2K3DUG5</accession>
<protein>
    <recommendedName>
        <fullName evidence="2">Glycosyltransferase</fullName>
        <ecNumber evidence="2">2.4.2.-</ecNumber>
    </recommendedName>
</protein>
<dbReference type="GO" id="GO:0071555">
    <property type="term" value="P:cell wall organization"/>
    <property type="evidence" value="ECO:0007669"/>
    <property type="project" value="UniProtKB-KW"/>
</dbReference>
<keyword evidence="2" id="KW-0333">Golgi apparatus</keyword>
<dbReference type="Pfam" id="PF03407">
    <property type="entry name" value="Nucleotid_trans"/>
    <property type="match status" value="1"/>
</dbReference>
<reference evidence="5 6" key="1">
    <citation type="journal article" date="2007" name="Science">
        <title>The Chlamydomonas genome reveals the evolution of key animal and plant functions.</title>
        <authorList>
            <person name="Merchant S.S."/>
            <person name="Prochnik S.E."/>
            <person name="Vallon O."/>
            <person name="Harris E.H."/>
            <person name="Karpowicz S.J."/>
            <person name="Witman G.B."/>
            <person name="Terry A."/>
            <person name="Salamov A."/>
            <person name="Fritz-Laylin L.K."/>
            <person name="Marechal-Drouard L."/>
            <person name="Marshall W.F."/>
            <person name="Qu L.H."/>
            <person name="Nelson D.R."/>
            <person name="Sanderfoot A.A."/>
            <person name="Spalding M.H."/>
            <person name="Kapitonov V.V."/>
            <person name="Ren Q."/>
            <person name="Ferris P."/>
            <person name="Lindquist E."/>
            <person name="Shapiro H."/>
            <person name="Lucas S.M."/>
            <person name="Grimwood J."/>
            <person name="Schmutz J."/>
            <person name="Cardol P."/>
            <person name="Cerutti H."/>
            <person name="Chanfreau G."/>
            <person name="Chen C.L."/>
            <person name="Cognat V."/>
            <person name="Croft M.T."/>
            <person name="Dent R."/>
            <person name="Dutcher S."/>
            <person name="Fernandez E."/>
            <person name="Fukuzawa H."/>
            <person name="Gonzalez-Ballester D."/>
            <person name="Gonzalez-Halphen D."/>
            <person name="Hallmann A."/>
            <person name="Hanikenne M."/>
            <person name="Hippler M."/>
            <person name="Inwood W."/>
            <person name="Jabbari K."/>
            <person name="Kalanon M."/>
            <person name="Kuras R."/>
            <person name="Lefebvre P.A."/>
            <person name="Lemaire S.D."/>
            <person name="Lobanov A.V."/>
            <person name="Lohr M."/>
            <person name="Manuell A."/>
            <person name="Meier I."/>
            <person name="Mets L."/>
            <person name="Mittag M."/>
            <person name="Mittelmeier T."/>
            <person name="Moroney J.V."/>
            <person name="Moseley J."/>
            <person name="Napoli C."/>
            <person name="Nedelcu A.M."/>
            <person name="Niyogi K."/>
            <person name="Novoselov S.V."/>
            <person name="Paulsen I.T."/>
            <person name="Pazour G."/>
            <person name="Purton S."/>
            <person name="Ral J.P."/>
            <person name="Riano-Pachon D.M."/>
            <person name="Riekhof W."/>
            <person name="Rymarquis L."/>
            <person name="Schroda M."/>
            <person name="Stern D."/>
            <person name="Umen J."/>
            <person name="Willows R."/>
            <person name="Wilson N."/>
            <person name="Zimmer S.L."/>
            <person name="Allmer J."/>
            <person name="Balk J."/>
            <person name="Bisova K."/>
            <person name="Chen C.J."/>
            <person name="Elias M."/>
            <person name="Gendler K."/>
            <person name="Hauser C."/>
            <person name="Lamb M.R."/>
            <person name="Ledford H."/>
            <person name="Long J.C."/>
            <person name="Minagawa J."/>
            <person name="Page M.D."/>
            <person name="Pan J."/>
            <person name="Pootakham W."/>
            <person name="Roje S."/>
            <person name="Rose A."/>
            <person name="Stahlberg E."/>
            <person name="Terauchi A.M."/>
            <person name="Yang P."/>
            <person name="Ball S."/>
            <person name="Bowler C."/>
            <person name="Dieckmann C.L."/>
            <person name="Gladyshev V.N."/>
            <person name="Green P."/>
            <person name="Jorgensen R."/>
            <person name="Mayfield S."/>
            <person name="Mueller-Roeber B."/>
            <person name="Rajamani S."/>
            <person name="Sayre R.T."/>
            <person name="Brokstein P."/>
            <person name="Dubchak I."/>
            <person name="Goodstein D."/>
            <person name="Hornick L."/>
            <person name="Huang Y.W."/>
            <person name="Jhaveri J."/>
            <person name="Luo Y."/>
            <person name="Martinez D."/>
            <person name="Ngau W.C."/>
            <person name="Otillar B."/>
            <person name="Poliakov A."/>
            <person name="Porter A."/>
            <person name="Szajkowski L."/>
            <person name="Werner G."/>
            <person name="Zhou K."/>
            <person name="Grigoriev I.V."/>
            <person name="Rokhsar D.S."/>
            <person name="Grossman A.R."/>
        </authorList>
    </citation>
    <scope>NUCLEOTIDE SEQUENCE [LARGE SCALE GENOMIC DNA]</scope>
    <source>
        <strain evidence="6">CC-503</strain>
    </source>
</reference>
<evidence type="ECO:0000256" key="3">
    <source>
        <dbReference type="SAM" id="SignalP"/>
    </source>
</evidence>
<dbReference type="InterPro" id="IPR005069">
    <property type="entry name" value="Nucl-diP-sugar_transferase"/>
</dbReference>
<dbReference type="InterPro" id="IPR029044">
    <property type="entry name" value="Nucleotide-diphossugar_trans"/>
</dbReference>
<gene>
    <name evidence="5" type="ORF">CHLRE_04g224350v5</name>
</gene>
<dbReference type="GO" id="GO:0000139">
    <property type="term" value="C:Golgi membrane"/>
    <property type="evidence" value="ECO:0007669"/>
    <property type="project" value="UniProtKB-SubCell"/>
</dbReference>
<name>A0A2K3DUG5_CHLRE</name>
<dbReference type="EC" id="2.4.2.-" evidence="2"/>
<dbReference type="GO" id="GO:0016757">
    <property type="term" value="F:glycosyltransferase activity"/>
    <property type="evidence" value="ECO:0000318"/>
    <property type="project" value="GO_Central"/>
</dbReference>
<dbReference type="SUPFAM" id="SSF53448">
    <property type="entry name" value="Nucleotide-diphospho-sugar transferases"/>
    <property type="match status" value="1"/>
</dbReference>
<dbReference type="InterPro" id="IPR052636">
    <property type="entry name" value="UDP-D-xylose:L-fucose_XylT"/>
</dbReference>
<dbReference type="PANTHER" id="PTHR47032">
    <property type="entry name" value="UDP-D-XYLOSE:L-FUCOSE ALPHA-1,3-D-XYLOSYLTRANSFERASE-RELATED"/>
    <property type="match status" value="1"/>
</dbReference>
<dbReference type="InParanoid" id="A0A2K3DUG5"/>
<feature type="chain" id="PRO_5014391083" description="Glycosyltransferase" evidence="3">
    <location>
        <begin position="16"/>
        <end position="376"/>
    </location>
</feature>
<keyword evidence="2" id="KW-0328">Glycosyltransferase</keyword>
<comment type="similarity">
    <text evidence="1 2">Belongs to the glycosyltransferase 77 family.</text>
</comment>
<feature type="signal peptide" evidence="3">
    <location>
        <begin position="1"/>
        <end position="15"/>
    </location>
</feature>
<evidence type="ECO:0000256" key="1">
    <source>
        <dbReference type="ARBA" id="ARBA00007033"/>
    </source>
</evidence>
<feature type="domain" description="Nucleotide-diphospho-sugar transferase" evidence="4">
    <location>
        <begin position="147"/>
        <end position="293"/>
    </location>
</feature>
<dbReference type="OrthoDB" id="523104at2759"/>
<organism evidence="5 6">
    <name type="scientific">Chlamydomonas reinhardtii</name>
    <name type="common">Chlamydomonas smithii</name>
    <dbReference type="NCBI Taxonomy" id="3055"/>
    <lineage>
        <taxon>Eukaryota</taxon>
        <taxon>Viridiplantae</taxon>
        <taxon>Chlorophyta</taxon>
        <taxon>core chlorophytes</taxon>
        <taxon>Chlorophyceae</taxon>
        <taxon>CS clade</taxon>
        <taxon>Chlamydomonadales</taxon>
        <taxon>Chlamydomonadaceae</taxon>
        <taxon>Chlamydomonas</taxon>
    </lineage>
</organism>
<dbReference type="PANTHER" id="PTHR47032:SF1">
    <property type="entry name" value="UDP-D-XYLOSE:L-FUCOSE ALPHA-1,3-D-XYLOSYLTRANSFERASE-RELATED"/>
    <property type="match status" value="1"/>
</dbReference>
<comment type="subcellular location">
    <subcellularLocation>
        <location evidence="2">Golgi apparatus membrane</location>
        <topology evidence="2">Single-pass type II membrane protein</topology>
    </subcellularLocation>
</comment>
<keyword evidence="3" id="KW-0732">Signal</keyword>
<evidence type="ECO:0000256" key="2">
    <source>
        <dbReference type="RuleBase" id="RU363055"/>
    </source>
</evidence>
<keyword evidence="2" id="KW-0808">Transferase</keyword>
<keyword evidence="6" id="KW-1185">Reference proteome</keyword>
<keyword evidence="2" id="KW-0735">Signal-anchor</keyword>
<sequence>MAMNALLLLLGLAAAFSVDTGSWPNMTVAQMSEWFWGPSAARLPGKDFVDAVQTAQLRVYDSQGQERKISILSIASEFSFMGDGMWQLFLQSLQNITFAHRDGRQDHLAAHLVATVMTLPNGTADNCTHVSQPYGARCVPITCPMFTHENYGYKSPPFYALSFAKTLTILDALTLGLDVFFLDADQVFFRNPLPYFMARPHIDIMVSGDCQKRDDTVPQDRFPPIGSNIGVLYLRARPIVTRAITNWLAWLVNLALSNRPSLDQSTFNEAINWMAIDLGAKTLSVAMLLGETFSYWCMGQCGCDTTGVQFGERGRSHMRGPDGMCPVATVREWVSFHVPCDGDMNQKARTMRELLAMYQRLVGPVHSLSSPMATAT</sequence>
<dbReference type="PaxDb" id="3055-EDP04255"/>
<dbReference type="GeneID" id="5717889"/>
<evidence type="ECO:0000313" key="6">
    <source>
        <dbReference type="Proteomes" id="UP000006906"/>
    </source>
</evidence>
<dbReference type="EMBL" id="CM008965">
    <property type="protein sequence ID" value="PNW84176.1"/>
    <property type="molecule type" value="Genomic_DNA"/>
</dbReference>
<dbReference type="Gramene" id="PNW84176">
    <property type="protein sequence ID" value="PNW84176"/>
    <property type="gene ID" value="CHLRE_04g224350v5"/>
</dbReference>
<evidence type="ECO:0000313" key="5">
    <source>
        <dbReference type="EMBL" id="PNW84176.1"/>
    </source>
</evidence>
<dbReference type="KEGG" id="cre:CHLRE_04g224350v5"/>
<keyword evidence="2" id="KW-0812">Transmembrane</keyword>